<gene>
    <name evidence="1" type="ORF">GWI33_008669</name>
</gene>
<dbReference type="EMBL" id="JAACXV010002853">
    <property type="protein sequence ID" value="KAF7277323.1"/>
    <property type="molecule type" value="Genomic_DNA"/>
</dbReference>
<sequence length="79" mass="8739">RRRQSQVSVVGARYLRSQSPGESGVQLNSQSWKATDGAVRNFSAGVRARSSPNKHGIVFTDLLRFYVPVLLLIGELTDH</sequence>
<protein>
    <submittedName>
        <fullName evidence="1">Uncharacterized protein</fullName>
    </submittedName>
</protein>
<accession>A0A834IEV6</accession>
<dbReference type="Proteomes" id="UP000625711">
    <property type="component" value="Unassembled WGS sequence"/>
</dbReference>
<keyword evidence="2" id="KW-1185">Reference proteome</keyword>
<name>A0A834IEV6_RHYFE</name>
<organism evidence="1 2">
    <name type="scientific">Rhynchophorus ferrugineus</name>
    <name type="common">Red palm weevil</name>
    <name type="synonym">Curculio ferrugineus</name>
    <dbReference type="NCBI Taxonomy" id="354439"/>
    <lineage>
        <taxon>Eukaryota</taxon>
        <taxon>Metazoa</taxon>
        <taxon>Ecdysozoa</taxon>
        <taxon>Arthropoda</taxon>
        <taxon>Hexapoda</taxon>
        <taxon>Insecta</taxon>
        <taxon>Pterygota</taxon>
        <taxon>Neoptera</taxon>
        <taxon>Endopterygota</taxon>
        <taxon>Coleoptera</taxon>
        <taxon>Polyphaga</taxon>
        <taxon>Cucujiformia</taxon>
        <taxon>Curculionidae</taxon>
        <taxon>Dryophthorinae</taxon>
        <taxon>Rhynchophorus</taxon>
    </lineage>
</organism>
<comment type="caution">
    <text evidence="1">The sequence shown here is derived from an EMBL/GenBank/DDBJ whole genome shotgun (WGS) entry which is preliminary data.</text>
</comment>
<reference evidence="1" key="1">
    <citation type="submission" date="2020-08" db="EMBL/GenBank/DDBJ databases">
        <title>Genome sequencing and assembly of the red palm weevil Rhynchophorus ferrugineus.</title>
        <authorList>
            <person name="Dias G.B."/>
            <person name="Bergman C.M."/>
            <person name="Manee M."/>
        </authorList>
    </citation>
    <scope>NUCLEOTIDE SEQUENCE</scope>
    <source>
        <strain evidence="1">AA-2017</strain>
        <tissue evidence="1">Whole larva</tissue>
    </source>
</reference>
<feature type="non-terminal residue" evidence="1">
    <location>
        <position position="1"/>
    </location>
</feature>
<proteinExistence type="predicted"/>
<evidence type="ECO:0000313" key="2">
    <source>
        <dbReference type="Proteomes" id="UP000625711"/>
    </source>
</evidence>
<dbReference type="AlphaFoldDB" id="A0A834IEV6"/>
<evidence type="ECO:0000313" key="1">
    <source>
        <dbReference type="EMBL" id="KAF7277323.1"/>
    </source>
</evidence>